<name>A0ABP9TXQ0_9MICO</name>
<evidence type="ECO:0008006" key="8">
    <source>
        <dbReference type="Google" id="ProtNLM"/>
    </source>
</evidence>
<dbReference type="PANTHER" id="PTHR12829">
    <property type="entry name" value="N6-ADENOSINE-METHYLTRANSFERASE"/>
    <property type="match status" value="1"/>
</dbReference>
<evidence type="ECO:0000256" key="3">
    <source>
        <dbReference type="ARBA" id="ARBA00022691"/>
    </source>
</evidence>
<keyword evidence="3" id="KW-0949">S-adenosyl-L-methionine</keyword>
<evidence type="ECO:0000256" key="5">
    <source>
        <dbReference type="SAM" id="MobiDB-lite"/>
    </source>
</evidence>
<evidence type="ECO:0000313" key="6">
    <source>
        <dbReference type="EMBL" id="GAA5340067.1"/>
    </source>
</evidence>
<reference evidence="6 7" key="1">
    <citation type="submission" date="2024-02" db="EMBL/GenBank/DDBJ databases">
        <title>Characterization of antibiotic resistant novel bacterial strains and their environmental applications.</title>
        <authorList>
            <person name="Manzoor S."/>
            <person name="Abbas S."/>
            <person name="Arshad M."/>
            <person name="Li W.J."/>
            <person name="Ahmed I."/>
        </authorList>
    </citation>
    <scope>NUCLEOTIDE SEQUENCE [LARGE SCALE GENOMIC DNA]</scope>
    <source>
        <strain evidence="6 7">KACC 15558</strain>
    </source>
</reference>
<dbReference type="SUPFAM" id="SSF53335">
    <property type="entry name" value="S-adenosyl-L-methionine-dependent methyltransferases"/>
    <property type="match status" value="1"/>
</dbReference>
<evidence type="ECO:0000256" key="2">
    <source>
        <dbReference type="ARBA" id="ARBA00022679"/>
    </source>
</evidence>
<evidence type="ECO:0000313" key="7">
    <source>
        <dbReference type="Proteomes" id="UP001498935"/>
    </source>
</evidence>
<evidence type="ECO:0000256" key="4">
    <source>
        <dbReference type="PROSITE-ProRule" id="PRU00489"/>
    </source>
</evidence>
<keyword evidence="7" id="KW-1185">Reference proteome</keyword>
<dbReference type="Gene3D" id="3.40.50.150">
    <property type="entry name" value="Vaccinia Virus protein VP39"/>
    <property type="match status" value="1"/>
</dbReference>
<dbReference type="Proteomes" id="UP001498935">
    <property type="component" value="Unassembled WGS sequence"/>
</dbReference>
<comment type="similarity">
    <text evidence="4">Belongs to the MT-A70-like family.</text>
</comment>
<protein>
    <recommendedName>
        <fullName evidence="8">Methyltransferase</fullName>
    </recommendedName>
</protein>
<dbReference type="InterPro" id="IPR007757">
    <property type="entry name" value="MT-A70-like"/>
</dbReference>
<dbReference type="PANTHER" id="PTHR12829:SF7">
    <property type="entry name" value="N6-ADENOSINE-METHYLTRANSFERASE CATALYTIC SUBUNIT"/>
    <property type="match status" value="1"/>
</dbReference>
<proteinExistence type="inferred from homology"/>
<comment type="caution">
    <text evidence="6">The sequence shown here is derived from an EMBL/GenBank/DDBJ whole genome shotgun (WGS) entry which is preliminary data.</text>
</comment>
<evidence type="ECO:0000256" key="1">
    <source>
        <dbReference type="ARBA" id="ARBA00022603"/>
    </source>
</evidence>
<dbReference type="EMBL" id="BAABNP010000003">
    <property type="protein sequence ID" value="GAA5340067.1"/>
    <property type="molecule type" value="Genomic_DNA"/>
</dbReference>
<feature type="region of interest" description="Disordered" evidence="5">
    <location>
        <begin position="1"/>
        <end position="26"/>
    </location>
</feature>
<dbReference type="PROSITE" id="PS51143">
    <property type="entry name" value="MT_A70"/>
    <property type="match status" value="1"/>
</dbReference>
<dbReference type="InterPro" id="IPR029063">
    <property type="entry name" value="SAM-dependent_MTases_sf"/>
</dbReference>
<gene>
    <name evidence="6" type="ORF">KACC15558_11070</name>
</gene>
<dbReference type="Pfam" id="PF05063">
    <property type="entry name" value="MT-A70"/>
    <property type="match status" value="1"/>
</dbReference>
<keyword evidence="2" id="KW-0808">Transferase</keyword>
<dbReference type="RefSeq" id="WP_342037520.1">
    <property type="nucleotide sequence ID" value="NZ_BAABBK010000003.1"/>
</dbReference>
<sequence length="230" mass="25928">MSTTKKKPAGSRAAETSGEPHAADDASRLARFGTTKKIKVWYADPPWDIAQTGKRGAIQHYDLMTLDRIKAMGPLIQELSDDNATLLMWVTSAALPEGIEVLRSWGFTYKSHAAWDKYYMGLGSYFRSSHETLLHGVRGRAPFKFRGQRSTLLFPRTEHSRKPDEMIPLIERLLDGPYAELFARRRPNSRSDWSVWGNEIDSDFKLPGFPVPSDATFRAHRTDEEGAGDA</sequence>
<accession>A0ABP9TXQ0</accession>
<keyword evidence="1" id="KW-0489">Methyltransferase</keyword>
<organism evidence="6 7">
    <name type="scientific">Brevibacterium ammoniilyticum</name>
    <dbReference type="NCBI Taxonomy" id="1046555"/>
    <lineage>
        <taxon>Bacteria</taxon>
        <taxon>Bacillati</taxon>
        <taxon>Actinomycetota</taxon>
        <taxon>Actinomycetes</taxon>
        <taxon>Micrococcales</taxon>
        <taxon>Brevibacteriaceae</taxon>
        <taxon>Brevibacterium</taxon>
    </lineage>
</organism>